<feature type="compositionally biased region" description="Basic and acidic residues" evidence="3">
    <location>
        <begin position="718"/>
        <end position="727"/>
    </location>
</feature>
<feature type="region of interest" description="Disordered" evidence="3">
    <location>
        <begin position="604"/>
        <end position="695"/>
    </location>
</feature>
<reference evidence="6" key="2">
    <citation type="submission" date="2025-08" db="UniProtKB">
        <authorList>
            <consortium name="Ensembl"/>
        </authorList>
    </citation>
    <scope>IDENTIFICATION</scope>
    <source>
        <strain evidence="6">broiler</strain>
    </source>
</reference>
<reference evidence="6" key="1">
    <citation type="submission" date="2020-11" db="EMBL/GenBank/DDBJ databases">
        <title>Gallus gallus (Chicken) genome, bGalGal1, GRCg7b, maternal haplotype autosomes + Z &amp; W.</title>
        <authorList>
            <person name="Warren W."/>
            <person name="Formenti G."/>
            <person name="Fedrigo O."/>
            <person name="Haase B."/>
            <person name="Mountcastle J."/>
            <person name="Balacco J."/>
            <person name="Tracey A."/>
            <person name="Schneider V."/>
            <person name="Okimoto R."/>
            <person name="Cheng H."/>
            <person name="Hawken R."/>
            <person name="Howe K."/>
            <person name="Jarvis E.D."/>
        </authorList>
    </citation>
    <scope>NUCLEOTIDE SEQUENCE [LARGE SCALE GENOMIC DNA]</scope>
    <source>
        <strain evidence="6">Broiler</strain>
    </source>
</reference>
<feature type="domain" description="Centromere protein J C-terminal" evidence="4">
    <location>
        <begin position="1245"/>
        <end position="1273"/>
    </location>
</feature>
<dbReference type="InterPro" id="IPR047002">
    <property type="entry name" value="Tcp10_C_sf"/>
</dbReference>
<feature type="domain" description="Centromere protein J C-terminal" evidence="4">
    <location>
        <begin position="1320"/>
        <end position="1349"/>
    </location>
</feature>
<proteinExistence type="inferred from homology"/>
<feature type="region of interest" description="Disordered" evidence="3">
    <location>
        <begin position="710"/>
        <end position="734"/>
    </location>
</feature>
<gene>
    <name evidence="6" type="primary">TCP10</name>
</gene>
<dbReference type="GeneTree" id="ENSGT00530000063927"/>
<dbReference type="Proteomes" id="UP000000539">
    <property type="component" value="Chromosome 3"/>
</dbReference>
<keyword evidence="7" id="KW-1185">Reference proteome</keyword>
<sequence>MMVNNNDSIDDLGQDQTLHARQLCYLASSDLLPQKLACSVTKTGINDASSALEMLIPPLLPASEPGMNQGAPADKGMEQTAGQQDGALRLQMEQLQRLVAEQQKIIAFYNPGFSVSPVIPSHLVGAMSPLPCFPATLTPAQLPPENSSQVESPACLETSPSAMPSALQSSSPPLVPNESGSEISGEHLQLSDSGISTEPLLQSTESPTKHLSRQDAQEETRTKNEDNSQLKQRTFPETFSAVKEEQTEQMKEIPPSPFSTKVKMKTGNLGNRPITAGIDIRQKTSEKFIEQLQVDTQLVEKQEQKQQSKAKGTPRKTFLKQKEGTVRLKKTKQKPLKEVSKHSIRTDVEHLFSQPGQMDAGILQPRECPHVNLQVNSSMHMGTHGKKASCALAEKEIKAQTDCDMKVQEQRAEEKVVIRRDEDAFGLPHMKWTEILNSCTETTEMNLQLGGESETNHRDSLEQADRTDGRLVEGTLQIDLGRANQLLQGELTKEEKSPLEVLQKRSILQDIESEHMREAGWSAFTQGQKHVQVCPQELVSGSQSPESKRQIHTSFKKVNDKIIKVTCNSLEAVEQGSSSLVLQQEWQRKGAAAMVWHVASSSHESGCLSSNSDDDPKSHCSQYPSQHGLQGADHSDRHLDLSENDYASDEPSETEHMSMKENISSSSRKQDIQAFSRQQSLSLSTSSSDSSTGAVRLKGSKAHYSLQHSIFHLTKSKRREDEPDSKARHVKSLDPPSSAVVFGIKGAPAVKQPQNKMPANVLEETQNVFSSGLETGVYHGDTLSPTRAEEEQEKAMHFLRIRMDQLKTVRGQELTHPLQYSREQTDTIQKEKVMHSKFKGTAGVTGESVKSEEIQILKQQITGLQEEFRRNESCWHTAYGKLRDQVEMLTRQNMELQDELRGSEQKRLKAGRKTGTVNLIDRKPETPVAEAILRETEEGSWREKRKSCITSHVGPKAALQKHCFRDISSKAIKSSVRKADPLRLITKEHQEKKTSHCSLGRSTTPTGRTTPHQGRVTPFESEEVIHQPSPTGRRAHERKSPGAGSHLSVSKGHKSSSYEKGTPSPISIISEDTLLSNKHSNNTCSFALCSNSEETQEEEIPNLKKTEKMLKPQNKVAFVMTQRRSDITAYENKVLTSSSPTLLDAEAKVQPPKSILSRRSMLHQERRKNEDVVLEKIEHRDGKVEEVLTDGRRIITFRNGTKKEISADKRMTTISFFNGDVKKIMPDQRVIYYYADAQTTHTAYPEGLEVLQFPNNQIEKHYPDGTQEIVFPDHTVKCLYSDGFEETFFPDGTIVKVEKNGDKLVVFSNGQKEFHTAQFKRREYPDGTIKTVYCNGRQETKYLSGRVRIKDEEGNIILDKK</sequence>
<dbReference type="Pfam" id="PF25779">
    <property type="entry name" value="Tubulin-bind_CPAP"/>
    <property type="match status" value="1"/>
</dbReference>
<keyword evidence="2" id="KW-0175">Coiled coil</keyword>
<feature type="compositionally biased region" description="Acidic residues" evidence="3">
    <location>
        <begin position="642"/>
        <end position="652"/>
    </location>
</feature>
<reference evidence="6" key="3">
    <citation type="submission" date="2025-09" db="UniProtKB">
        <authorList>
            <consortium name="Ensembl"/>
        </authorList>
    </citation>
    <scope>IDENTIFICATION</scope>
    <source>
        <strain evidence="6">broiler</strain>
    </source>
</reference>
<comment type="similarity">
    <text evidence="1">Belongs to the TCP10 family.</text>
</comment>
<dbReference type="InterPro" id="IPR009852">
    <property type="entry name" value="CENPJ_C_dom"/>
</dbReference>
<dbReference type="GO" id="GO:0005814">
    <property type="term" value="C:centriole"/>
    <property type="evidence" value="ECO:0000318"/>
    <property type="project" value="GO_Central"/>
</dbReference>
<dbReference type="Ensembl" id="ENSGALT00010011406.1">
    <property type="protein sequence ID" value="ENSGALP00010006422.1"/>
    <property type="gene ID" value="ENSGALG00010004876.1"/>
</dbReference>
<feature type="compositionally biased region" description="Low complexity" evidence="3">
    <location>
        <begin position="676"/>
        <end position="692"/>
    </location>
</feature>
<feature type="compositionally biased region" description="Basic and acidic residues" evidence="3">
    <location>
        <begin position="212"/>
        <end position="228"/>
    </location>
</feature>
<protein>
    <recommendedName>
        <fullName evidence="8">Centromere protein J C-terminal domain-containing protein</fullName>
    </recommendedName>
</protein>
<evidence type="ECO:0000259" key="4">
    <source>
        <dbReference type="Pfam" id="PF07202"/>
    </source>
</evidence>
<evidence type="ECO:0000313" key="6">
    <source>
        <dbReference type="Ensembl" id="ENSGALP00010006422.1"/>
    </source>
</evidence>
<feature type="region of interest" description="Disordered" evidence="3">
    <location>
        <begin position="142"/>
        <end position="270"/>
    </location>
</feature>
<name>A0A8V0XE58_CHICK</name>
<dbReference type="OrthoDB" id="10252174at2759"/>
<evidence type="ECO:0008006" key="8">
    <source>
        <dbReference type="Google" id="ProtNLM"/>
    </source>
</evidence>
<dbReference type="Pfam" id="PF07202">
    <property type="entry name" value="Tcp10_C"/>
    <property type="match status" value="4"/>
</dbReference>
<feature type="domain" description="Centromere protein J C-terminal" evidence="4">
    <location>
        <begin position="1282"/>
        <end position="1315"/>
    </location>
</feature>
<feature type="domain" description="Centromere protein J C-terminal" evidence="4">
    <location>
        <begin position="1173"/>
        <end position="1205"/>
    </location>
</feature>
<feature type="domain" description="CENPJ tubulin-binding region" evidence="5">
    <location>
        <begin position="270"/>
        <end position="330"/>
    </location>
</feature>
<dbReference type="GO" id="GO:0061511">
    <property type="term" value="P:centriole elongation"/>
    <property type="evidence" value="ECO:0000318"/>
    <property type="project" value="GO_Central"/>
</dbReference>
<feature type="compositionally biased region" description="Polar residues" evidence="3">
    <location>
        <begin position="158"/>
        <end position="182"/>
    </location>
</feature>
<feature type="compositionally biased region" description="Low complexity" evidence="3">
    <location>
        <begin position="998"/>
        <end position="1011"/>
    </location>
</feature>
<dbReference type="GO" id="GO:0015631">
    <property type="term" value="F:tubulin binding"/>
    <property type="evidence" value="ECO:0000318"/>
    <property type="project" value="GO_Central"/>
</dbReference>
<dbReference type="Gene3D" id="2.60.450.20">
    <property type="match status" value="1"/>
</dbReference>
<dbReference type="GO" id="GO:0005813">
    <property type="term" value="C:centrosome"/>
    <property type="evidence" value="ECO:0000318"/>
    <property type="project" value="GO_Central"/>
</dbReference>
<feature type="region of interest" description="Disordered" evidence="3">
    <location>
        <begin position="975"/>
        <end position="1065"/>
    </location>
</feature>
<organism evidence="6 7">
    <name type="scientific">Gallus gallus</name>
    <name type="common">Chicken</name>
    <dbReference type="NCBI Taxonomy" id="9031"/>
    <lineage>
        <taxon>Eukaryota</taxon>
        <taxon>Metazoa</taxon>
        <taxon>Chordata</taxon>
        <taxon>Craniata</taxon>
        <taxon>Vertebrata</taxon>
        <taxon>Euteleostomi</taxon>
        <taxon>Archelosauria</taxon>
        <taxon>Archosauria</taxon>
        <taxon>Dinosauria</taxon>
        <taxon>Saurischia</taxon>
        <taxon>Theropoda</taxon>
        <taxon>Coelurosauria</taxon>
        <taxon>Aves</taxon>
        <taxon>Neognathae</taxon>
        <taxon>Galloanserae</taxon>
        <taxon>Galliformes</taxon>
        <taxon>Phasianidae</taxon>
        <taxon>Phasianinae</taxon>
        <taxon>Gallus</taxon>
    </lineage>
</organism>
<dbReference type="GO" id="GO:0060271">
    <property type="term" value="P:cilium assembly"/>
    <property type="evidence" value="ECO:0000318"/>
    <property type="project" value="GO_Central"/>
</dbReference>
<evidence type="ECO:0000313" key="7">
    <source>
        <dbReference type="Proteomes" id="UP000000539"/>
    </source>
</evidence>
<evidence type="ECO:0000259" key="5">
    <source>
        <dbReference type="Pfam" id="PF25779"/>
    </source>
</evidence>
<feature type="compositionally biased region" description="Basic and acidic residues" evidence="3">
    <location>
        <begin position="242"/>
        <end position="251"/>
    </location>
</feature>
<evidence type="ECO:0000256" key="3">
    <source>
        <dbReference type="SAM" id="MobiDB-lite"/>
    </source>
</evidence>
<evidence type="ECO:0000256" key="1">
    <source>
        <dbReference type="ARBA" id="ARBA00005627"/>
    </source>
</evidence>
<feature type="compositionally biased region" description="Polar residues" evidence="3">
    <location>
        <begin position="190"/>
        <end position="206"/>
    </location>
</feature>
<dbReference type="PANTHER" id="PTHR10331">
    <property type="entry name" value="T COMPLEX PROTEIN 10"/>
    <property type="match status" value="1"/>
</dbReference>
<accession>A0A8V0XE58</accession>
<evidence type="ECO:0000256" key="2">
    <source>
        <dbReference type="SAM" id="Coils"/>
    </source>
</evidence>
<dbReference type="InterPro" id="IPR058029">
    <property type="entry name" value="Tubulin-bd_CENPJ"/>
</dbReference>
<dbReference type="InterPro" id="IPR026581">
    <property type="entry name" value="TCP10L/CENPJ"/>
</dbReference>
<dbReference type="PANTHER" id="PTHR10331:SF25">
    <property type="entry name" value="T-COMPLEX PROTEIN 10A-RELATED"/>
    <property type="match status" value="1"/>
</dbReference>
<feature type="compositionally biased region" description="Basic and acidic residues" evidence="3">
    <location>
        <begin position="977"/>
        <end position="994"/>
    </location>
</feature>
<feature type="compositionally biased region" description="Polar residues" evidence="3">
    <location>
        <begin position="619"/>
        <end position="628"/>
    </location>
</feature>
<feature type="coiled-coil region" evidence="2">
    <location>
        <begin position="879"/>
        <end position="906"/>
    </location>
</feature>